<gene>
    <name evidence="2" type="ORF">CALCODRAFT_478815</name>
</gene>
<sequence length="467" mass="50080">MPAAASLSASAPARIAPPRPPRPDESDDGLLAPPPRRLFVGVVPAKLPQLDEVWSAFLEEAEEDLDTLAELPSFVARQPVPAPTPPAVHVTMHSEPVSNPSPQRPTGLMRAFTEPPTRPLPCSPLQEPISLQGTPHLARKPLTPPATPAFPRYRVPSLSPLEALDVSLSMARGLPSSGSKSSIASGMSSAQSSLSVMSLQDALNYSISLSAFPKPPALDAVQEEHMHRVEVEGDLVELAYLSHLPTPPISPPNIISIGKTGTIRARSTTPTLNHGRIAIPSFGTILDASKSLEEIALLDDAESSSDESFAMSRFSPSSVNSGAHRRTFERNDSFSSISSASDVVEDLSDDDADCESSANDHTMHFTPRMESHSPMSSFGFEEVPSQGRNSSDYDEPRPIMKATSRSVTALPMTITKERMQMDLPALPFVTNTDIGPLTPKLSADRSPSLFHVGWSPSPGTFEYGYAV</sequence>
<accession>A0A165KBA8</accession>
<evidence type="ECO:0000313" key="2">
    <source>
        <dbReference type="EMBL" id="KZT62917.1"/>
    </source>
</evidence>
<protein>
    <submittedName>
        <fullName evidence="2">Uncharacterized protein</fullName>
    </submittedName>
</protein>
<dbReference type="AlphaFoldDB" id="A0A165KBA8"/>
<feature type="compositionally biased region" description="Low complexity" evidence="1">
    <location>
        <begin position="1"/>
        <end position="14"/>
    </location>
</feature>
<reference evidence="2 3" key="1">
    <citation type="journal article" date="2016" name="Mol. Biol. Evol.">
        <title>Comparative Genomics of Early-Diverging Mushroom-Forming Fungi Provides Insights into the Origins of Lignocellulose Decay Capabilities.</title>
        <authorList>
            <person name="Nagy L.G."/>
            <person name="Riley R."/>
            <person name="Tritt A."/>
            <person name="Adam C."/>
            <person name="Daum C."/>
            <person name="Floudas D."/>
            <person name="Sun H."/>
            <person name="Yadav J.S."/>
            <person name="Pangilinan J."/>
            <person name="Larsson K.H."/>
            <person name="Matsuura K."/>
            <person name="Barry K."/>
            <person name="Labutti K."/>
            <person name="Kuo R."/>
            <person name="Ohm R.A."/>
            <person name="Bhattacharya S.S."/>
            <person name="Shirouzu T."/>
            <person name="Yoshinaga Y."/>
            <person name="Martin F.M."/>
            <person name="Grigoriev I.V."/>
            <person name="Hibbett D.S."/>
        </authorList>
    </citation>
    <scope>NUCLEOTIDE SEQUENCE [LARGE SCALE GENOMIC DNA]</scope>
    <source>
        <strain evidence="2 3">HHB12733</strain>
    </source>
</reference>
<feature type="region of interest" description="Disordered" evidence="1">
    <location>
        <begin position="1"/>
        <end position="35"/>
    </location>
</feature>
<dbReference type="OrthoDB" id="10474239at2759"/>
<dbReference type="EMBL" id="KV423914">
    <property type="protein sequence ID" value="KZT62917.1"/>
    <property type="molecule type" value="Genomic_DNA"/>
</dbReference>
<evidence type="ECO:0000256" key="1">
    <source>
        <dbReference type="SAM" id="MobiDB-lite"/>
    </source>
</evidence>
<dbReference type="Proteomes" id="UP000076842">
    <property type="component" value="Unassembled WGS sequence"/>
</dbReference>
<dbReference type="InParanoid" id="A0A165KBA8"/>
<keyword evidence="3" id="KW-1185">Reference proteome</keyword>
<evidence type="ECO:0000313" key="3">
    <source>
        <dbReference type="Proteomes" id="UP000076842"/>
    </source>
</evidence>
<feature type="region of interest" description="Disordered" evidence="1">
    <location>
        <begin position="366"/>
        <end position="398"/>
    </location>
</feature>
<organism evidence="2 3">
    <name type="scientific">Calocera cornea HHB12733</name>
    <dbReference type="NCBI Taxonomy" id="1353952"/>
    <lineage>
        <taxon>Eukaryota</taxon>
        <taxon>Fungi</taxon>
        <taxon>Dikarya</taxon>
        <taxon>Basidiomycota</taxon>
        <taxon>Agaricomycotina</taxon>
        <taxon>Dacrymycetes</taxon>
        <taxon>Dacrymycetales</taxon>
        <taxon>Dacrymycetaceae</taxon>
        <taxon>Calocera</taxon>
    </lineage>
</organism>
<name>A0A165KBA8_9BASI</name>
<proteinExistence type="predicted"/>